<evidence type="ECO:0000313" key="3">
    <source>
        <dbReference type="Proteomes" id="UP001341281"/>
    </source>
</evidence>
<dbReference type="Proteomes" id="UP001341281">
    <property type="component" value="Chromosome 04"/>
</dbReference>
<dbReference type="AlphaFoldDB" id="A0AAQ3WSE2"/>
<sequence length="66" mass="7190">MMHLWSFAPSLLVWVGSLAKASTTTSTSAGVEILHGGVVSWLLPLCRGEDRWVPFLKVLMYLSDGA</sequence>
<gene>
    <name evidence="2" type="ORF">U9M48_021107</name>
</gene>
<keyword evidence="1" id="KW-0732">Signal</keyword>
<evidence type="ECO:0008006" key="4">
    <source>
        <dbReference type="Google" id="ProtNLM"/>
    </source>
</evidence>
<proteinExistence type="predicted"/>
<dbReference type="EMBL" id="CP144748">
    <property type="protein sequence ID" value="WVZ72688.1"/>
    <property type="molecule type" value="Genomic_DNA"/>
</dbReference>
<protein>
    <recommendedName>
        <fullName evidence="4">Secreted protein</fullName>
    </recommendedName>
</protein>
<feature type="signal peptide" evidence="1">
    <location>
        <begin position="1"/>
        <end position="21"/>
    </location>
</feature>
<evidence type="ECO:0000256" key="1">
    <source>
        <dbReference type="SAM" id="SignalP"/>
    </source>
</evidence>
<reference evidence="2 3" key="1">
    <citation type="submission" date="2024-02" db="EMBL/GenBank/DDBJ databases">
        <title>High-quality chromosome-scale genome assembly of Pensacola bahiagrass (Paspalum notatum Flugge var. saurae).</title>
        <authorList>
            <person name="Vega J.M."/>
            <person name="Podio M."/>
            <person name="Orjuela J."/>
            <person name="Siena L.A."/>
            <person name="Pessino S.C."/>
            <person name="Combes M.C."/>
            <person name="Mariac C."/>
            <person name="Albertini E."/>
            <person name="Pupilli F."/>
            <person name="Ortiz J.P.A."/>
            <person name="Leblanc O."/>
        </authorList>
    </citation>
    <scope>NUCLEOTIDE SEQUENCE [LARGE SCALE GENOMIC DNA]</scope>
    <source>
        <strain evidence="2">R1</strain>
        <tissue evidence="2">Leaf</tissue>
    </source>
</reference>
<evidence type="ECO:0000313" key="2">
    <source>
        <dbReference type="EMBL" id="WVZ72688.1"/>
    </source>
</evidence>
<name>A0AAQ3WSE2_PASNO</name>
<accession>A0AAQ3WSE2</accession>
<keyword evidence="3" id="KW-1185">Reference proteome</keyword>
<feature type="chain" id="PRO_5042994015" description="Secreted protein" evidence="1">
    <location>
        <begin position="22"/>
        <end position="66"/>
    </location>
</feature>
<organism evidence="2 3">
    <name type="scientific">Paspalum notatum var. saurae</name>
    <dbReference type="NCBI Taxonomy" id="547442"/>
    <lineage>
        <taxon>Eukaryota</taxon>
        <taxon>Viridiplantae</taxon>
        <taxon>Streptophyta</taxon>
        <taxon>Embryophyta</taxon>
        <taxon>Tracheophyta</taxon>
        <taxon>Spermatophyta</taxon>
        <taxon>Magnoliopsida</taxon>
        <taxon>Liliopsida</taxon>
        <taxon>Poales</taxon>
        <taxon>Poaceae</taxon>
        <taxon>PACMAD clade</taxon>
        <taxon>Panicoideae</taxon>
        <taxon>Andropogonodae</taxon>
        <taxon>Paspaleae</taxon>
        <taxon>Paspalinae</taxon>
        <taxon>Paspalum</taxon>
    </lineage>
</organism>